<protein>
    <submittedName>
        <fullName evidence="2">Uncharacterized protein</fullName>
    </submittedName>
</protein>
<dbReference type="AlphaFoldDB" id="A0AAE1GHS1"/>
<comment type="caution">
    <text evidence="2">The sequence shown here is derived from an EMBL/GenBank/DDBJ whole genome shotgun (WGS) entry which is preliminary data.</text>
</comment>
<dbReference type="EMBL" id="JAWQEG010000237">
    <property type="protein sequence ID" value="KAK3892980.1"/>
    <property type="molecule type" value="Genomic_DNA"/>
</dbReference>
<accession>A0AAE1GHS1</accession>
<feature type="compositionally biased region" description="Polar residues" evidence="1">
    <location>
        <begin position="1"/>
        <end position="20"/>
    </location>
</feature>
<name>A0AAE1GHS1_PETCI</name>
<dbReference type="Proteomes" id="UP001286313">
    <property type="component" value="Unassembled WGS sequence"/>
</dbReference>
<evidence type="ECO:0000256" key="1">
    <source>
        <dbReference type="SAM" id="MobiDB-lite"/>
    </source>
</evidence>
<gene>
    <name evidence="2" type="ORF">Pcinc_003159</name>
</gene>
<organism evidence="2 3">
    <name type="scientific">Petrolisthes cinctipes</name>
    <name type="common">Flat porcelain crab</name>
    <dbReference type="NCBI Taxonomy" id="88211"/>
    <lineage>
        <taxon>Eukaryota</taxon>
        <taxon>Metazoa</taxon>
        <taxon>Ecdysozoa</taxon>
        <taxon>Arthropoda</taxon>
        <taxon>Crustacea</taxon>
        <taxon>Multicrustacea</taxon>
        <taxon>Malacostraca</taxon>
        <taxon>Eumalacostraca</taxon>
        <taxon>Eucarida</taxon>
        <taxon>Decapoda</taxon>
        <taxon>Pleocyemata</taxon>
        <taxon>Anomura</taxon>
        <taxon>Galatheoidea</taxon>
        <taxon>Porcellanidae</taxon>
        <taxon>Petrolisthes</taxon>
    </lineage>
</organism>
<keyword evidence="3" id="KW-1185">Reference proteome</keyword>
<reference evidence="2" key="1">
    <citation type="submission" date="2023-10" db="EMBL/GenBank/DDBJ databases">
        <title>Genome assemblies of two species of porcelain crab, Petrolisthes cinctipes and Petrolisthes manimaculis (Anomura: Porcellanidae).</title>
        <authorList>
            <person name="Angst P."/>
        </authorList>
    </citation>
    <scope>NUCLEOTIDE SEQUENCE</scope>
    <source>
        <strain evidence="2">PB745_01</strain>
        <tissue evidence="2">Gill</tissue>
    </source>
</reference>
<evidence type="ECO:0000313" key="3">
    <source>
        <dbReference type="Proteomes" id="UP001286313"/>
    </source>
</evidence>
<proteinExistence type="predicted"/>
<sequence length="94" mass="9951">MTVRQNSLPSSSTPFVSRGSTSREEPPGTSEVVQLKHSCTSSEEETTASRCVCSVEGLSTHESAFQVAVSPPVRVGTALSDLMPQEGESHRAVC</sequence>
<feature type="region of interest" description="Disordered" evidence="1">
    <location>
        <begin position="1"/>
        <end position="48"/>
    </location>
</feature>
<evidence type="ECO:0000313" key="2">
    <source>
        <dbReference type="EMBL" id="KAK3892980.1"/>
    </source>
</evidence>